<comment type="caution">
    <text evidence="10">The sequence shown here is derived from an EMBL/GenBank/DDBJ whole genome shotgun (WGS) entry which is preliminary data.</text>
</comment>
<evidence type="ECO:0000256" key="6">
    <source>
        <dbReference type="ARBA" id="ARBA00022837"/>
    </source>
</evidence>
<sequence>MATQKKTLAASPRTTLPGSERELFRPSTAEPATEKPAPSSGKITVSVIVRRKTPLKAASRLGKQRLTRAQYKQSHAADHAAVKLVRAFAKEFGLTVVPDPLSLECRTIKLSGTSAAMQKAFGVTLVHTTYDGATYRVREGSITLPSQLVGPVEAVLGLDNRPQAQPHFRIAGQTGDLASKLAQGGGFAQPHSAVAHAAATNISYTPPQVAALYQFPANASAAGQTIGLIELGGGYKTADLTAYFKTLNQKAPKVTAISVDGGKNTPTNVNSADGEVMLDIEVAAAVAPGANIVVYFAPNTDQGFIDAVSTAVHDTTNKPSVISISWGGPESSWTTQSLNALDAACQSAAALGITITVAAGDNGSTDTVTDGQNHVDFPASSPHVLACGGTKLIATGSTITSEVVWNELASNEGATGGGVSNFFPLPTWQANAGVAAPTTSTGGRGVPDVAGNADPSTGYTIRVDGQTLPIGGTSAVAPLWAGLIALANAQNGTSAGFIQPALYAAKGKAAFNDITSGTNYSGTPVGFTAGPGWDACTGLGSPIGTKLITVVSPSTSASKATSKTGKSKAVKNKGSKKKPVRTRPAQKPHAGANRRKASAGKHR</sequence>
<keyword evidence="4" id="KW-0378">Hydrolase</keyword>
<accession>A0A852VH16</accession>
<gene>
    <name evidence="10" type="ORF">HDF08_000843</name>
</gene>
<dbReference type="AlphaFoldDB" id="A0A852VH16"/>
<feature type="compositionally biased region" description="Polar residues" evidence="8">
    <location>
        <begin position="1"/>
        <end position="17"/>
    </location>
</feature>
<organism evidence="10 11">
    <name type="scientific">Tunturiibacter lichenicola</name>
    <dbReference type="NCBI Taxonomy" id="2051959"/>
    <lineage>
        <taxon>Bacteria</taxon>
        <taxon>Pseudomonadati</taxon>
        <taxon>Acidobacteriota</taxon>
        <taxon>Terriglobia</taxon>
        <taxon>Terriglobales</taxon>
        <taxon>Acidobacteriaceae</taxon>
        <taxon>Tunturiibacter</taxon>
    </lineage>
</organism>
<protein>
    <submittedName>
        <fullName evidence="10">Kumamolisin</fullName>
    </submittedName>
</protein>
<keyword evidence="7" id="KW-0865">Zymogen</keyword>
<evidence type="ECO:0000256" key="1">
    <source>
        <dbReference type="ARBA" id="ARBA00001913"/>
    </source>
</evidence>
<evidence type="ECO:0000256" key="5">
    <source>
        <dbReference type="ARBA" id="ARBA00022825"/>
    </source>
</evidence>
<keyword evidence="2" id="KW-0645">Protease</keyword>
<dbReference type="EMBL" id="JACCCU010000001">
    <property type="protein sequence ID" value="NYF88776.1"/>
    <property type="molecule type" value="Genomic_DNA"/>
</dbReference>
<evidence type="ECO:0000259" key="9">
    <source>
        <dbReference type="PROSITE" id="PS51695"/>
    </source>
</evidence>
<evidence type="ECO:0000313" key="10">
    <source>
        <dbReference type="EMBL" id="NYF88776.1"/>
    </source>
</evidence>
<dbReference type="CDD" id="cd04056">
    <property type="entry name" value="Peptidases_S53"/>
    <property type="match status" value="1"/>
</dbReference>
<dbReference type="PANTHER" id="PTHR14218:SF15">
    <property type="entry name" value="TRIPEPTIDYL-PEPTIDASE 1"/>
    <property type="match status" value="1"/>
</dbReference>
<evidence type="ECO:0000313" key="11">
    <source>
        <dbReference type="Proteomes" id="UP000564385"/>
    </source>
</evidence>
<feature type="compositionally biased region" description="Low complexity" evidence="8">
    <location>
        <begin position="552"/>
        <end position="564"/>
    </location>
</feature>
<feature type="domain" description="Peptidase S53" evidence="9">
    <location>
        <begin position="203"/>
        <end position="554"/>
    </location>
</feature>
<dbReference type="PANTHER" id="PTHR14218">
    <property type="entry name" value="PROTEASE S8 TRIPEPTIDYL PEPTIDASE I CLN2"/>
    <property type="match status" value="1"/>
</dbReference>
<dbReference type="PROSITE" id="PS51695">
    <property type="entry name" value="SEDOLISIN"/>
    <property type="match status" value="1"/>
</dbReference>
<keyword evidence="5" id="KW-0720">Serine protease</keyword>
<dbReference type="InterPro" id="IPR036852">
    <property type="entry name" value="Peptidase_S8/S53_dom_sf"/>
</dbReference>
<keyword evidence="3" id="KW-0479">Metal-binding</keyword>
<comment type="cofactor">
    <cofactor evidence="1">
        <name>Ca(2+)</name>
        <dbReference type="ChEBI" id="CHEBI:29108"/>
    </cofactor>
</comment>
<reference evidence="10 11" key="1">
    <citation type="submission" date="2020-07" db="EMBL/GenBank/DDBJ databases">
        <title>Genomic Encyclopedia of Type Strains, Phase IV (KMG-V): Genome sequencing to study the core and pangenomes of soil and plant-associated prokaryotes.</title>
        <authorList>
            <person name="Whitman W."/>
        </authorList>
    </citation>
    <scope>NUCLEOTIDE SEQUENCE [LARGE SCALE GENOMIC DNA]</scope>
    <source>
        <strain evidence="10 11">M8UP22</strain>
    </source>
</reference>
<evidence type="ECO:0000256" key="8">
    <source>
        <dbReference type="SAM" id="MobiDB-lite"/>
    </source>
</evidence>
<evidence type="ECO:0000256" key="3">
    <source>
        <dbReference type="ARBA" id="ARBA00022723"/>
    </source>
</evidence>
<feature type="region of interest" description="Disordered" evidence="8">
    <location>
        <begin position="552"/>
        <end position="603"/>
    </location>
</feature>
<dbReference type="GO" id="GO:0008240">
    <property type="term" value="F:tripeptidyl-peptidase activity"/>
    <property type="evidence" value="ECO:0007669"/>
    <property type="project" value="TreeGrafter"/>
</dbReference>
<evidence type="ECO:0000256" key="2">
    <source>
        <dbReference type="ARBA" id="ARBA00022670"/>
    </source>
</evidence>
<dbReference type="InterPro" id="IPR050819">
    <property type="entry name" value="Tripeptidyl-peptidase_I"/>
</dbReference>
<dbReference type="Proteomes" id="UP000564385">
    <property type="component" value="Unassembled WGS sequence"/>
</dbReference>
<name>A0A852VH16_9BACT</name>
<feature type="region of interest" description="Disordered" evidence="8">
    <location>
        <begin position="1"/>
        <end position="42"/>
    </location>
</feature>
<dbReference type="GO" id="GO:0046872">
    <property type="term" value="F:metal ion binding"/>
    <property type="evidence" value="ECO:0007669"/>
    <property type="project" value="UniProtKB-KW"/>
</dbReference>
<proteinExistence type="predicted"/>
<dbReference type="GO" id="GO:0006508">
    <property type="term" value="P:proteolysis"/>
    <property type="evidence" value="ECO:0007669"/>
    <property type="project" value="UniProtKB-KW"/>
</dbReference>
<dbReference type="SUPFAM" id="SSF54897">
    <property type="entry name" value="Protease propeptides/inhibitors"/>
    <property type="match status" value="1"/>
</dbReference>
<dbReference type="SMART" id="SM00944">
    <property type="entry name" value="Pro-kuma_activ"/>
    <property type="match status" value="1"/>
</dbReference>
<feature type="compositionally biased region" description="Basic residues" evidence="8">
    <location>
        <begin position="565"/>
        <end position="603"/>
    </location>
</feature>
<evidence type="ECO:0000256" key="4">
    <source>
        <dbReference type="ARBA" id="ARBA00022801"/>
    </source>
</evidence>
<dbReference type="InterPro" id="IPR015366">
    <property type="entry name" value="S53_propep"/>
</dbReference>
<keyword evidence="6" id="KW-0106">Calcium</keyword>
<dbReference type="InterPro" id="IPR030400">
    <property type="entry name" value="Sedolisin_dom"/>
</dbReference>
<evidence type="ECO:0000256" key="7">
    <source>
        <dbReference type="ARBA" id="ARBA00023145"/>
    </source>
</evidence>
<dbReference type="Pfam" id="PF09286">
    <property type="entry name" value="Pro-kuma_activ"/>
    <property type="match status" value="1"/>
</dbReference>
<dbReference type="SUPFAM" id="SSF52743">
    <property type="entry name" value="Subtilisin-like"/>
    <property type="match status" value="1"/>
</dbReference>
<dbReference type="Gene3D" id="3.40.50.200">
    <property type="entry name" value="Peptidase S8/S53 domain"/>
    <property type="match status" value="1"/>
</dbReference>
<dbReference type="GO" id="GO:0004252">
    <property type="term" value="F:serine-type endopeptidase activity"/>
    <property type="evidence" value="ECO:0007669"/>
    <property type="project" value="InterPro"/>
</dbReference>